<feature type="domain" description="VOC" evidence="1">
    <location>
        <begin position="1"/>
        <end position="125"/>
    </location>
</feature>
<dbReference type="PROSITE" id="PS51819">
    <property type="entry name" value="VOC"/>
    <property type="match status" value="1"/>
</dbReference>
<accession>A0A940X4R5</accession>
<dbReference type="Gene3D" id="3.10.180.10">
    <property type="entry name" value="2,3-Dihydroxybiphenyl 1,2-Dioxygenase, domain 1"/>
    <property type="match status" value="1"/>
</dbReference>
<evidence type="ECO:0000313" key="3">
    <source>
        <dbReference type="Proteomes" id="UP000673447"/>
    </source>
</evidence>
<protein>
    <submittedName>
        <fullName evidence="2">VOC family protein</fullName>
    </submittedName>
</protein>
<name>A0A940X4R5_9GAMM</name>
<dbReference type="AlphaFoldDB" id="A0A940X4R5"/>
<comment type="caution">
    <text evidence="2">The sequence shown here is derived from an EMBL/GenBank/DDBJ whole genome shotgun (WGS) entry which is preliminary data.</text>
</comment>
<dbReference type="RefSeq" id="WP_210536969.1">
    <property type="nucleotide sequence ID" value="NZ_JAGKTC010000002.1"/>
</dbReference>
<dbReference type="Pfam" id="PF00903">
    <property type="entry name" value="Glyoxalase"/>
    <property type="match status" value="1"/>
</dbReference>
<evidence type="ECO:0000313" key="2">
    <source>
        <dbReference type="EMBL" id="MBP3985137.1"/>
    </source>
</evidence>
<dbReference type="EMBL" id="JAGKTC010000002">
    <property type="protein sequence ID" value="MBP3985137.1"/>
    <property type="molecule type" value="Genomic_DNA"/>
</dbReference>
<keyword evidence="3" id="KW-1185">Reference proteome</keyword>
<dbReference type="PANTHER" id="PTHR35006:SF2">
    <property type="entry name" value="GLYOXALASE FAMILY PROTEIN (AFU_ORTHOLOGUE AFUA_5G14830)"/>
    <property type="match status" value="1"/>
</dbReference>
<gene>
    <name evidence="2" type="ORF">J5837_12045</name>
</gene>
<reference evidence="2" key="1">
    <citation type="journal article" date="2016" name="Int. J. Syst. Evol. Microbiol.">
        <title>Pseudoxanthomonas helianthi sp. nov., isolated from roots of Jerusalem artichoke (Helianthus tuberosus).</title>
        <authorList>
            <person name="Kittiwongwattana C."/>
            <person name="Thawai C."/>
        </authorList>
    </citation>
    <scope>NUCLEOTIDE SEQUENCE</scope>
    <source>
        <strain evidence="2">110414</strain>
    </source>
</reference>
<dbReference type="Proteomes" id="UP000673447">
    <property type="component" value="Unassembled WGS sequence"/>
</dbReference>
<proteinExistence type="predicted"/>
<evidence type="ECO:0000259" key="1">
    <source>
        <dbReference type="PROSITE" id="PS51819"/>
    </source>
</evidence>
<dbReference type="InterPro" id="IPR004360">
    <property type="entry name" value="Glyas_Fos-R_dOase_dom"/>
</dbReference>
<dbReference type="InterPro" id="IPR029068">
    <property type="entry name" value="Glyas_Bleomycin-R_OHBP_Dase"/>
</dbReference>
<dbReference type="InterPro" id="IPR037523">
    <property type="entry name" value="VOC_core"/>
</dbReference>
<sequence>MLDHVGIPVSDFARAKAFYAQSLAPLGIGLVMEVTPEQTGNGSTAGFGSEGKPYFWFGDDGRPSLHTHVAFVADSRAKVDAFHAAALAAGGRDNGAPGLRPHYHENYYGAFVLDPDGHNIEAVCHLPG</sequence>
<dbReference type="CDD" id="cd07262">
    <property type="entry name" value="VOC_like"/>
    <property type="match status" value="1"/>
</dbReference>
<reference evidence="2" key="2">
    <citation type="submission" date="2021-03" db="EMBL/GenBank/DDBJ databases">
        <authorList>
            <person name="Cao W."/>
        </authorList>
    </citation>
    <scope>NUCLEOTIDE SEQUENCE</scope>
    <source>
        <strain evidence="2">110414</strain>
    </source>
</reference>
<dbReference type="PANTHER" id="PTHR35006">
    <property type="entry name" value="GLYOXALASE FAMILY PROTEIN (AFU_ORTHOLOGUE AFUA_5G14830)"/>
    <property type="match status" value="1"/>
</dbReference>
<dbReference type="SUPFAM" id="SSF54593">
    <property type="entry name" value="Glyoxalase/Bleomycin resistance protein/Dihydroxybiphenyl dioxygenase"/>
    <property type="match status" value="1"/>
</dbReference>
<organism evidence="2 3">
    <name type="scientific">Pseudoxanthomonas helianthi</name>
    <dbReference type="NCBI Taxonomy" id="1453541"/>
    <lineage>
        <taxon>Bacteria</taxon>
        <taxon>Pseudomonadati</taxon>
        <taxon>Pseudomonadota</taxon>
        <taxon>Gammaproteobacteria</taxon>
        <taxon>Lysobacterales</taxon>
        <taxon>Lysobacteraceae</taxon>
        <taxon>Pseudoxanthomonas</taxon>
    </lineage>
</organism>